<evidence type="ECO:0000256" key="9">
    <source>
        <dbReference type="ARBA" id="ARBA00022989"/>
    </source>
</evidence>
<keyword evidence="10 12" id="KW-0472">Membrane</keyword>
<dbReference type="GO" id="GO:0016887">
    <property type="term" value="F:ATP hydrolysis activity"/>
    <property type="evidence" value="ECO:0007669"/>
    <property type="project" value="InterPro"/>
</dbReference>
<dbReference type="PANTHER" id="PTHR43394">
    <property type="entry name" value="ATP-DEPENDENT PERMEASE MDL1, MITOCHONDRIAL"/>
    <property type="match status" value="1"/>
</dbReference>
<keyword evidence="6" id="KW-0067">ATP-binding</keyword>
<feature type="transmembrane region" description="Helical" evidence="12">
    <location>
        <begin position="100"/>
        <end position="119"/>
    </location>
</feature>
<keyword evidence="9 12" id="KW-1133">Transmembrane helix</keyword>
<keyword evidence="8" id="KW-1278">Translocase</keyword>
<dbReference type="InterPro" id="IPR003593">
    <property type="entry name" value="AAA+_ATPase"/>
</dbReference>
<sequence>MREVAASGFLIILFDAMLTLALWAGLVMLQWSICDQLALLWAFGVLKWATLHVFTSMLADGKPEPVLCRFVALLCLLSPVLESGRIFLAGPAEAYMRPSPNLSVLLLGPMCSSLACVVWEKGLCADGKRKGVNKENTRELLMRVLQYFRPDTFYLILAFVFLIFGVICETFIPFYQGKVIDMLRGQELHSSFYYTIGQLALLCLGSALFSGMRGGIFMFSLARLNKRLKHLLFGTILQQEVPFFDENKSGHLSSRLHSDVDRMGRTVALNANLLVRSTFKTCLMLILMLDLSWELTVFTCIEMPLLAVLQNKYITLSKELKDQMQECQAQNKDLVFQTISGIRTVRSFNAEEDEMKSYNKALGKMRAVKTRSRIYSVIFLIIRRMVSLVIMILMLIQARNLISSGRLSIGNLVSFFLYQKPMSTNLREILYACGETLSTVGVISKVFSYLDRTPKCKKAGELAPEKLQGRVVFQNVTFSYPSAQDTVVLKSVSMELQPGKITALVGPSGSGKTSCIHLLKRLYEPEEGQILLDGEPLHRYQHHYFHNKVAVVSQSPVLFSGSVGYNIDYGLKDCSIEKVKEAAKKANAHDFISGLENEYDTEVGECGNKLADGLKQCIAISRALVRDPQVLILDEATSKLDIEAQHAVLQEILSCGWTVLIVAHQLKTVEKAHHIIFMEKGTIMEEGTDEQLMAKRGLYYRLKEEMFSDHI</sequence>
<dbReference type="FunFam" id="3.40.50.300:FF:000140">
    <property type="entry name" value="Lipid A export ATP-binding/permease protein MsbA"/>
    <property type="match status" value="1"/>
</dbReference>
<feature type="transmembrane region" description="Helical" evidence="12">
    <location>
        <begin position="152"/>
        <end position="172"/>
    </location>
</feature>
<feature type="transmembrane region" description="Helical" evidence="12">
    <location>
        <begin position="374"/>
        <end position="396"/>
    </location>
</feature>
<dbReference type="InterPro" id="IPR039421">
    <property type="entry name" value="Type_1_exporter"/>
</dbReference>
<protein>
    <submittedName>
        <fullName evidence="15">Antigen peptide transporter 2-like</fullName>
    </submittedName>
</protein>
<evidence type="ECO:0000256" key="10">
    <source>
        <dbReference type="ARBA" id="ARBA00023136"/>
    </source>
</evidence>
<dbReference type="PROSITE" id="PS50929">
    <property type="entry name" value="ABC_TM1F"/>
    <property type="match status" value="1"/>
</dbReference>
<evidence type="ECO:0000256" key="8">
    <source>
        <dbReference type="ARBA" id="ARBA00022967"/>
    </source>
</evidence>
<feature type="transmembrane region" description="Helical" evidence="12">
    <location>
        <begin position="12"/>
        <end position="33"/>
    </location>
</feature>
<evidence type="ECO:0000256" key="3">
    <source>
        <dbReference type="ARBA" id="ARBA00022448"/>
    </source>
</evidence>
<comment type="caution">
    <text evidence="15">The sequence shown here is derived from an EMBL/GenBank/DDBJ whole genome shotgun (WGS) entry which is preliminary data.</text>
</comment>
<feature type="transmembrane region" description="Helical" evidence="12">
    <location>
        <begin position="39"/>
        <end position="59"/>
    </location>
</feature>
<dbReference type="InterPro" id="IPR011527">
    <property type="entry name" value="ABC1_TM_dom"/>
</dbReference>
<comment type="similarity">
    <text evidence="2">Belongs to the ABC transporter superfamily. ABCB family. MHC peptide exporter (TC 3.A.1.209) subfamily.</text>
</comment>
<dbReference type="SMART" id="SM00382">
    <property type="entry name" value="AAA"/>
    <property type="match status" value="1"/>
</dbReference>
<keyword evidence="11" id="KW-0175">Coiled coil</keyword>
<evidence type="ECO:0000259" key="13">
    <source>
        <dbReference type="PROSITE" id="PS50893"/>
    </source>
</evidence>
<name>A0AAV6RRH5_SOLSE</name>
<feature type="transmembrane region" description="Helical" evidence="12">
    <location>
        <begin position="66"/>
        <end position="88"/>
    </location>
</feature>
<dbReference type="GO" id="GO:0016020">
    <property type="term" value="C:membrane"/>
    <property type="evidence" value="ECO:0007669"/>
    <property type="project" value="InterPro"/>
</dbReference>
<proteinExistence type="inferred from homology"/>
<dbReference type="AlphaFoldDB" id="A0AAV6RRH5"/>
<gene>
    <name evidence="15" type="ORF">JOB18_039342</name>
</gene>
<evidence type="ECO:0000256" key="12">
    <source>
        <dbReference type="SAM" id="Phobius"/>
    </source>
</evidence>
<feature type="domain" description="ABC transporter" evidence="13">
    <location>
        <begin position="471"/>
        <end position="705"/>
    </location>
</feature>
<reference evidence="15 16" key="1">
    <citation type="journal article" date="2021" name="Sci. Rep.">
        <title>Chromosome anchoring in Senegalese sole (Solea senegalensis) reveals sex-associated markers and genome rearrangements in flatfish.</title>
        <authorList>
            <person name="Guerrero-Cozar I."/>
            <person name="Gomez-Garrido J."/>
            <person name="Berbel C."/>
            <person name="Martinez-Blanch J.F."/>
            <person name="Alioto T."/>
            <person name="Claros M.G."/>
            <person name="Gagnaire P.A."/>
            <person name="Manchado M."/>
        </authorList>
    </citation>
    <scope>NUCLEOTIDE SEQUENCE [LARGE SCALE GENOMIC DNA]</scope>
    <source>
        <strain evidence="15">Sse05_10M</strain>
    </source>
</reference>
<dbReference type="GO" id="GO:0005524">
    <property type="term" value="F:ATP binding"/>
    <property type="evidence" value="ECO:0007669"/>
    <property type="project" value="UniProtKB-KW"/>
</dbReference>
<evidence type="ECO:0000256" key="1">
    <source>
        <dbReference type="ARBA" id="ARBA00004127"/>
    </source>
</evidence>
<dbReference type="EMBL" id="JAGKHQ010000010">
    <property type="protein sequence ID" value="KAG7507609.1"/>
    <property type="molecule type" value="Genomic_DNA"/>
</dbReference>
<evidence type="ECO:0000256" key="4">
    <source>
        <dbReference type="ARBA" id="ARBA00022692"/>
    </source>
</evidence>
<dbReference type="GO" id="GO:0015421">
    <property type="term" value="F:ABC-type oligopeptide transporter activity"/>
    <property type="evidence" value="ECO:0007669"/>
    <property type="project" value="TreeGrafter"/>
</dbReference>
<organism evidence="15 16">
    <name type="scientific">Solea senegalensis</name>
    <name type="common">Senegalese sole</name>
    <dbReference type="NCBI Taxonomy" id="28829"/>
    <lineage>
        <taxon>Eukaryota</taxon>
        <taxon>Metazoa</taxon>
        <taxon>Chordata</taxon>
        <taxon>Craniata</taxon>
        <taxon>Vertebrata</taxon>
        <taxon>Euteleostomi</taxon>
        <taxon>Actinopterygii</taxon>
        <taxon>Neopterygii</taxon>
        <taxon>Teleostei</taxon>
        <taxon>Neoteleostei</taxon>
        <taxon>Acanthomorphata</taxon>
        <taxon>Carangaria</taxon>
        <taxon>Pleuronectiformes</taxon>
        <taxon>Pleuronectoidei</taxon>
        <taxon>Soleidae</taxon>
        <taxon>Solea</taxon>
    </lineage>
</organism>
<evidence type="ECO:0000256" key="7">
    <source>
        <dbReference type="ARBA" id="ARBA00022856"/>
    </source>
</evidence>
<comment type="subcellular location">
    <subcellularLocation>
        <location evidence="1">Endomembrane system</location>
        <topology evidence="1">Multi-pass membrane protein</topology>
    </subcellularLocation>
</comment>
<dbReference type="InterPro" id="IPR003439">
    <property type="entry name" value="ABC_transporter-like_ATP-bd"/>
</dbReference>
<evidence type="ECO:0000256" key="11">
    <source>
        <dbReference type="SAM" id="Coils"/>
    </source>
</evidence>
<keyword evidence="7" id="KW-0571">Peptide transport</keyword>
<accession>A0AAV6RRH5</accession>
<feature type="transmembrane region" description="Helical" evidence="12">
    <location>
        <begin position="192"/>
        <end position="219"/>
    </location>
</feature>
<feature type="domain" description="ABC transmembrane type-1" evidence="14">
    <location>
        <begin position="156"/>
        <end position="438"/>
    </location>
</feature>
<evidence type="ECO:0000259" key="14">
    <source>
        <dbReference type="PROSITE" id="PS50929"/>
    </source>
</evidence>
<dbReference type="PROSITE" id="PS50893">
    <property type="entry name" value="ABC_TRANSPORTER_2"/>
    <property type="match status" value="1"/>
</dbReference>
<evidence type="ECO:0000313" key="15">
    <source>
        <dbReference type="EMBL" id="KAG7507609.1"/>
    </source>
</evidence>
<dbReference type="Proteomes" id="UP000693946">
    <property type="component" value="Linkage Group LG18"/>
</dbReference>
<dbReference type="Pfam" id="PF00005">
    <property type="entry name" value="ABC_tran"/>
    <property type="match status" value="1"/>
</dbReference>
<evidence type="ECO:0000256" key="2">
    <source>
        <dbReference type="ARBA" id="ARBA00006493"/>
    </source>
</evidence>
<evidence type="ECO:0000256" key="5">
    <source>
        <dbReference type="ARBA" id="ARBA00022741"/>
    </source>
</evidence>
<keyword evidence="3" id="KW-0813">Transport</keyword>
<dbReference type="PANTHER" id="PTHR43394:SF14">
    <property type="entry name" value="TRANSPORTER 2, ATP BINDING CASSETTE SUBFAMILY B"/>
    <property type="match status" value="1"/>
</dbReference>
<dbReference type="Pfam" id="PF00664">
    <property type="entry name" value="ABC_membrane"/>
    <property type="match status" value="1"/>
</dbReference>
<keyword evidence="5" id="KW-0547">Nucleotide-binding</keyword>
<feature type="coiled-coil region" evidence="11">
    <location>
        <begin position="306"/>
        <end position="337"/>
    </location>
</feature>
<evidence type="ECO:0000313" key="16">
    <source>
        <dbReference type="Proteomes" id="UP000693946"/>
    </source>
</evidence>
<dbReference type="GO" id="GO:0012505">
    <property type="term" value="C:endomembrane system"/>
    <property type="evidence" value="ECO:0007669"/>
    <property type="project" value="UniProtKB-SubCell"/>
</dbReference>
<evidence type="ECO:0000256" key="6">
    <source>
        <dbReference type="ARBA" id="ARBA00022840"/>
    </source>
</evidence>
<keyword evidence="7" id="KW-0653">Protein transport</keyword>
<keyword evidence="16" id="KW-1185">Reference proteome</keyword>
<keyword evidence="4 12" id="KW-0812">Transmembrane</keyword>